<evidence type="ECO:0000313" key="2">
    <source>
        <dbReference type="EMBL" id="JAV80813.1"/>
    </source>
</evidence>
<dbReference type="InterPro" id="IPR003613">
    <property type="entry name" value="Ubox_domain"/>
</dbReference>
<organism evidence="2">
    <name type="scientific">Photinus pyralis</name>
    <name type="common">Common eastern firefly</name>
    <name type="synonym">Lampyris pyralis</name>
    <dbReference type="NCBI Taxonomy" id="7054"/>
    <lineage>
        <taxon>Eukaryota</taxon>
        <taxon>Metazoa</taxon>
        <taxon>Ecdysozoa</taxon>
        <taxon>Arthropoda</taxon>
        <taxon>Hexapoda</taxon>
        <taxon>Insecta</taxon>
        <taxon>Pterygota</taxon>
        <taxon>Neoptera</taxon>
        <taxon>Endopterygota</taxon>
        <taxon>Coleoptera</taxon>
        <taxon>Polyphaga</taxon>
        <taxon>Elateriformia</taxon>
        <taxon>Elateroidea</taxon>
        <taxon>Lampyridae</taxon>
        <taxon>Lampyrinae</taxon>
        <taxon>Photinus</taxon>
    </lineage>
</organism>
<evidence type="ECO:0000259" key="1">
    <source>
        <dbReference type="Pfam" id="PF04564"/>
    </source>
</evidence>
<sequence>MWKVLSLDNCLRITISTLSGVLAVSLAPVIGTGYFSFLVPVTLYFLCEWIFELVVARKDQVGGWSLWLASWIMPYRGLKTWSGGDLGTFEERIPDSLMCGIALPAKEMVVDPVRSIRTGQLYERQRLYDWLNRRHTDPLTREKACSIDYIDSPLAAEHAKRIGRLLGAEAKPT</sequence>
<dbReference type="GO" id="GO:0004842">
    <property type="term" value="F:ubiquitin-protein transferase activity"/>
    <property type="evidence" value="ECO:0007669"/>
    <property type="project" value="InterPro"/>
</dbReference>
<dbReference type="SUPFAM" id="SSF57850">
    <property type="entry name" value="RING/U-box"/>
    <property type="match status" value="1"/>
</dbReference>
<proteinExistence type="predicted"/>
<dbReference type="InterPro" id="IPR013083">
    <property type="entry name" value="Znf_RING/FYVE/PHD"/>
</dbReference>
<feature type="domain" description="U-box" evidence="1">
    <location>
        <begin position="93"/>
        <end position="144"/>
    </location>
</feature>
<dbReference type="Pfam" id="PF04564">
    <property type="entry name" value="U-box"/>
    <property type="match status" value="1"/>
</dbReference>
<accession>A0A1Y1M517</accession>
<dbReference type="AlphaFoldDB" id="A0A1Y1M517"/>
<dbReference type="GO" id="GO:0016567">
    <property type="term" value="P:protein ubiquitination"/>
    <property type="evidence" value="ECO:0007669"/>
    <property type="project" value="InterPro"/>
</dbReference>
<reference evidence="2" key="1">
    <citation type="journal article" date="2016" name="Sci. Rep.">
        <title>Molecular characterization of firefly nuptial gifts: a multi-omics approach sheds light on postcopulatory sexual selection.</title>
        <authorList>
            <person name="Al-Wathiqui N."/>
            <person name="Fallon T.R."/>
            <person name="South A."/>
            <person name="Weng J.K."/>
            <person name="Lewis S.M."/>
        </authorList>
    </citation>
    <scope>NUCLEOTIDE SEQUENCE</scope>
</reference>
<dbReference type="Gene3D" id="3.30.40.10">
    <property type="entry name" value="Zinc/RING finger domain, C3HC4 (zinc finger)"/>
    <property type="match status" value="1"/>
</dbReference>
<name>A0A1Y1M517_PHOPY</name>
<protein>
    <recommendedName>
        <fullName evidence="1">U-box domain-containing protein</fullName>
    </recommendedName>
</protein>
<dbReference type="EMBL" id="GEZM01040549">
    <property type="protein sequence ID" value="JAV80813.1"/>
    <property type="molecule type" value="Transcribed_RNA"/>
</dbReference>